<keyword evidence="2" id="KW-0472">Membrane</keyword>
<organism evidence="4">
    <name type="scientific">Photinus pyralis</name>
    <name type="common">Common eastern firefly</name>
    <name type="synonym">Lampyris pyralis</name>
    <dbReference type="NCBI Taxonomy" id="7054"/>
    <lineage>
        <taxon>Eukaryota</taxon>
        <taxon>Metazoa</taxon>
        <taxon>Ecdysozoa</taxon>
        <taxon>Arthropoda</taxon>
        <taxon>Hexapoda</taxon>
        <taxon>Insecta</taxon>
        <taxon>Pterygota</taxon>
        <taxon>Neoptera</taxon>
        <taxon>Endopterygota</taxon>
        <taxon>Coleoptera</taxon>
        <taxon>Polyphaga</taxon>
        <taxon>Elateriformia</taxon>
        <taxon>Elateroidea</taxon>
        <taxon>Lampyridae</taxon>
        <taxon>Lampyrinae</taxon>
        <taxon>Photinus</taxon>
    </lineage>
</organism>
<gene>
    <name evidence="5" type="ORF">PPYR_07925</name>
</gene>
<dbReference type="AlphaFoldDB" id="A0A1Y1KMR6"/>
<dbReference type="EMBL" id="GEZM01081102">
    <property type="protein sequence ID" value="JAV61878.1"/>
    <property type="molecule type" value="Transcribed_RNA"/>
</dbReference>
<keyword evidence="2" id="KW-0812">Transmembrane</keyword>
<keyword evidence="6" id="KW-1185">Reference proteome</keyword>
<evidence type="ECO:0000256" key="3">
    <source>
        <dbReference type="SAM" id="SignalP"/>
    </source>
</evidence>
<evidence type="ECO:0000313" key="6">
    <source>
        <dbReference type="Proteomes" id="UP000327044"/>
    </source>
</evidence>
<feature type="region of interest" description="Disordered" evidence="1">
    <location>
        <begin position="45"/>
        <end position="121"/>
    </location>
</feature>
<feature type="signal peptide" evidence="3">
    <location>
        <begin position="1"/>
        <end position="15"/>
    </location>
</feature>
<name>A0A1Y1KMR6_PHOPY</name>
<sequence length="458" mass="50009">MFVLLIISVLGRVLADPNVDITTETVASQIDSTVSSGFSNFTEGITSTNDGQTQRSGLDGNLSLANTSQDSVEYPNDNPFGKNETTEQNTPEVYQNDEKAELNNDDELHKSTDGTTTTEEEGEHIDWLDNGNDEFTTDSELPGENFNDTVDGTFNGSDNETAEGVFDNSDNTDGPFDGIDESLFNTSNNETADDIFNNSHTATAEDVFNKLNHDIFNDTFNIPTNETSSPSSTNLSGILQAWLSERANVTSEPYPMPVTKPYLGPIGDGSLFLGALTNGQGDVCISLNISMQPVLNGTPLQLSHSHGSTESYAMNNGSIAFHATDNDKAYNVTTEFLIHCYEKSCGVELVSVDVRNSTNRQAVVLHTDLSISVNLGTTFEDISKRTLNVTDEIQLEISYISVFVSENCGKLLTAGNFFVRHYVEITCGVGVLVIAACLTFFILRKIQRRKKNSFDTMM</sequence>
<feature type="chain" id="PRO_5036029777" description="ZP domain-containing protein" evidence="3">
    <location>
        <begin position="16"/>
        <end position="458"/>
    </location>
</feature>
<reference evidence="4" key="1">
    <citation type="journal article" date="2016" name="Sci. Rep.">
        <title>Molecular characterization of firefly nuptial gifts: a multi-omics approach sheds light on postcopulatory sexual selection.</title>
        <authorList>
            <person name="Al-Wathiqui N."/>
            <person name="Fallon T.R."/>
            <person name="South A."/>
            <person name="Weng J.K."/>
            <person name="Lewis S.M."/>
        </authorList>
    </citation>
    <scope>NUCLEOTIDE SEQUENCE</scope>
</reference>
<reference evidence="5" key="3">
    <citation type="submission" date="2019-08" db="EMBL/GenBank/DDBJ databases">
        <authorList>
            <consortium name="Photinus pyralis genome working group"/>
            <person name="Fallon T.R."/>
            <person name="Sander Lower S.E."/>
            <person name="Weng J.-K."/>
        </authorList>
    </citation>
    <scope>NUCLEOTIDE SEQUENCE</scope>
    <source>
        <strain evidence="5">1611_PpyrPB1</strain>
        <tissue evidence="5">Whole body</tissue>
    </source>
</reference>
<evidence type="ECO:0008006" key="7">
    <source>
        <dbReference type="Google" id="ProtNLM"/>
    </source>
</evidence>
<keyword evidence="3" id="KW-0732">Signal</keyword>
<feature type="transmembrane region" description="Helical" evidence="2">
    <location>
        <begin position="422"/>
        <end position="443"/>
    </location>
</feature>
<evidence type="ECO:0000256" key="2">
    <source>
        <dbReference type="SAM" id="Phobius"/>
    </source>
</evidence>
<evidence type="ECO:0000313" key="5">
    <source>
        <dbReference type="EMBL" id="KAB0800045.1"/>
    </source>
</evidence>
<protein>
    <recommendedName>
        <fullName evidence="7">ZP domain-containing protein</fullName>
    </recommendedName>
</protein>
<proteinExistence type="predicted"/>
<evidence type="ECO:0000313" key="4">
    <source>
        <dbReference type="EMBL" id="JAV61878.1"/>
    </source>
</evidence>
<keyword evidence="2" id="KW-1133">Transmembrane helix</keyword>
<reference evidence="5 6" key="2">
    <citation type="journal article" date="2018" name="Elife">
        <title>Firefly genomes illuminate parallel origins of bioluminescence in beetles.</title>
        <authorList>
            <person name="Fallon T.R."/>
            <person name="Lower S.E."/>
            <person name="Chang C.H."/>
            <person name="Bessho-Uehara M."/>
            <person name="Martin G.J."/>
            <person name="Bewick A.J."/>
            <person name="Behringer M."/>
            <person name="Debat H.J."/>
            <person name="Wong I."/>
            <person name="Day J.C."/>
            <person name="Suvorov A."/>
            <person name="Silva C.J."/>
            <person name="Stanger-Hall K.F."/>
            <person name="Hall D.W."/>
            <person name="Schmitz R.J."/>
            <person name="Nelson D.R."/>
            <person name="Lewis S.M."/>
            <person name="Shigenobu S."/>
            <person name="Bybee S.M."/>
            <person name="Larracuente A.M."/>
            <person name="Oba Y."/>
            <person name="Weng J.K."/>
        </authorList>
    </citation>
    <scope>NUCLEOTIDE SEQUENCE [LARGE SCALE GENOMIC DNA]</scope>
    <source>
        <strain evidence="5">1611_PpyrPB1</strain>
        <tissue evidence="5">Whole body</tissue>
    </source>
</reference>
<evidence type="ECO:0000256" key="1">
    <source>
        <dbReference type="SAM" id="MobiDB-lite"/>
    </source>
</evidence>
<feature type="compositionally biased region" description="Polar residues" evidence="1">
    <location>
        <begin position="45"/>
        <end position="56"/>
    </location>
</feature>
<dbReference type="InParanoid" id="A0A1Y1KMR6"/>
<feature type="compositionally biased region" description="Basic and acidic residues" evidence="1">
    <location>
        <begin position="96"/>
        <end position="112"/>
    </location>
</feature>
<accession>A0A1Y1KMR6</accession>
<dbReference type="EMBL" id="VVIM01000005">
    <property type="protein sequence ID" value="KAB0800045.1"/>
    <property type="molecule type" value="Genomic_DNA"/>
</dbReference>
<dbReference type="Proteomes" id="UP000327044">
    <property type="component" value="Unassembled WGS sequence"/>
</dbReference>